<proteinExistence type="inferred from homology"/>
<sequence length="168" mass="19452">METSLRYNKQEKQLYIHAKESFLIDSAFFLKAHGRLNTHTGASGGVAQLRRRFFPQLLSSLDVGAKYDIDAKEFSYDIQAKKTMLLRENGLLSVDIKGGYNFNPGLKIGKPRGVVELNYKIFNFTEEQDVRLRVGYNPFQRRPYLQIRENNWTFNADFGGNWSVVYDL</sequence>
<dbReference type="GO" id="GO:0034426">
    <property type="term" value="C:etioplast membrane"/>
    <property type="evidence" value="ECO:0007669"/>
    <property type="project" value="UniProtKB-SubCell"/>
</dbReference>
<comment type="function">
    <text evidence="13">Voltage-dependent rectifying anion channel that facilitates the translocation between chloroplast and cytoplasm of phosphorylated carbohydrates such as triosephosphate, 3-phosphoglycerate and inorganic phosphate (Pi) depending of ATP to triosephosphate ratio in the plastidial intermembrane space; in high triosephosphate/ATP conditions (e.g. photosynthesis), export of triosphosphate from chloroplast (outward rectifying channels), but in high ATP/triosephosphate conditions (e.g. dark phase), import of phosphosolutes (inward rectifying channels).</text>
</comment>
<dbReference type="Proteomes" id="UP000886520">
    <property type="component" value="Chromosome 11"/>
</dbReference>
<evidence type="ECO:0000256" key="1">
    <source>
        <dbReference type="ARBA" id="ARBA00004396"/>
    </source>
</evidence>
<evidence type="ECO:0000256" key="5">
    <source>
        <dbReference type="ARBA" id="ARBA00022452"/>
    </source>
</evidence>
<gene>
    <name evidence="14" type="ORF">GOP47_0011487</name>
</gene>
<protein>
    <submittedName>
        <fullName evidence="14">Uncharacterized protein</fullName>
    </submittedName>
</protein>
<evidence type="ECO:0000256" key="13">
    <source>
        <dbReference type="ARBA" id="ARBA00024941"/>
    </source>
</evidence>
<dbReference type="AlphaFoldDB" id="A0A9D4USW6"/>
<accession>A0A9D4USW6</accession>
<evidence type="ECO:0000256" key="6">
    <source>
        <dbReference type="ARBA" id="ARBA00022528"/>
    </source>
</evidence>
<dbReference type="GO" id="GO:0015288">
    <property type="term" value="F:porin activity"/>
    <property type="evidence" value="ECO:0007669"/>
    <property type="project" value="UniProtKB-KW"/>
</dbReference>
<keyword evidence="8" id="KW-0812">Transmembrane</keyword>
<evidence type="ECO:0000256" key="10">
    <source>
        <dbReference type="ARBA" id="ARBA00023065"/>
    </source>
</evidence>
<dbReference type="InterPro" id="IPR034575">
    <property type="entry name" value="OEP21"/>
</dbReference>
<dbReference type="GO" id="GO:0046930">
    <property type="term" value="C:pore complex"/>
    <property type="evidence" value="ECO:0007669"/>
    <property type="project" value="UniProtKB-KW"/>
</dbReference>
<evidence type="ECO:0000256" key="12">
    <source>
        <dbReference type="ARBA" id="ARBA00023136"/>
    </source>
</evidence>
<keyword evidence="5" id="KW-1134">Transmembrane beta strand</keyword>
<reference evidence="14" key="1">
    <citation type="submission" date="2021-01" db="EMBL/GenBank/DDBJ databases">
        <title>Adiantum capillus-veneris genome.</title>
        <authorList>
            <person name="Fang Y."/>
            <person name="Liao Q."/>
        </authorList>
    </citation>
    <scope>NUCLEOTIDE SEQUENCE</scope>
    <source>
        <strain evidence="14">H3</strain>
        <tissue evidence="14">Leaf</tissue>
    </source>
</reference>
<comment type="subcellular location">
    <subcellularLocation>
        <location evidence="1">Plastid</location>
        <location evidence="1">Chloroplast outer membrane</location>
        <topology evidence="1">Multi-pass membrane protein</topology>
    </subcellularLocation>
    <subcellularLocation>
        <location evidence="2">Plastid</location>
        <location evidence="2">Etioplast membrane</location>
        <topology evidence="2">Multi-pass membrane protein</topology>
    </subcellularLocation>
</comment>
<keyword evidence="9" id="KW-1002">Plastid outer membrane</keyword>
<evidence type="ECO:0000256" key="11">
    <source>
        <dbReference type="ARBA" id="ARBA00023114"/>
    </source>
</evidence>
<evidence type="ECO:0000256" key="7">
    <source>
        <dbReference type="ARBA" id="ARBA00022640"/>
    </source>
</evidence>
<evidence type="ECO:0000313" key="14">
    <source>
        <dbReference type="EMBL" id="KAI5073474.1"/>
    </source>
</evidence>
<keyword evidence="4" id="KW-0813">Transport</keyword>
<dbReference type="EMBL" id="JABFUD020000011">
    <property type="protein sequence ID" value="KAI5073474.1"/>
    <property type="molecule type" value="Genomic_DNA"/>
</dbReference>
<dbReference type="OrthoDB" id="503907at2759"/>
<name>A0A9D4USW6_ADICA</name>
<keyword evidence="12" id="KW-0472">Membrane</keyword>
<keyword evidence="15" id="KW-1185">Reference proteome</keyword>
<comment type="caution">
    <text evidence="14">The sequence shown here is derived from an EMBL/GenBank/DDBJ whole genome shotgun (WGS) entry which is preliminary data.</text>
</comment>
<dbReference type="GO" id="GO:0044070">
    <property type="term" value="P:regulation of monoatomic anion transport"/>
    <property type="evidence" value="ECO:0007669"/>
    <property type="project" value="InterPro"/>
</dbReference>
<keyword evidence="7" id="KW-0934">Plastid</keyword>
<dbReference type="PANTHER" id="PTHR35993">
    <property type="entry name" value="OUTER ENVELOPE PORE PROTEIN 21B, CHLOROPLASTIC"/>
    <property type="match status" value="1"/>
</dbReference>
<evidence type="ECO:0000256" key="2">
    <source>
        <dbReference type="ARBA" id="ARBA00004441"/>
    </source>
</evidence>
<evidence type="ECO:0000256" key="9">
    <source>
        <dbReference type="ARBA" id="ARBA00022805"/>
    </source>
</evidence>
<dbReference type="GO" id="GO:0008308">
    <property type="term" value="F:voltage-gated monoatomic anion channel activity"/>
    <property type="evidence" value="ECO:0007669"/>
    <property type="project" value="InterPro"/>
</dbReference>
<evidence type="ECO:0000256" key="8">
    <source>
        <dbReference type="ARBA" id="ARBA00022692"/>
    </source>
</evidence>
<keyword evidence="6" id="KW-0150">Chloroplast</keyword>
<dbReference type="GO" id="GO:0009707">
    <property type="term" value="C:chloroplast outer membrane"/>
    <property type="evidence" value="ECO:0007669"/>
    <property type="project" value="UniProtKB-SubCell"/>
</dbReference>
<keyword evidence="11" id="KW-0626">Porin</keyword>
<evidence type="ECO:0000256" key="4">
    <source>
        <dbReference type="ARBA" id="ARBA00022448"/>
    </source>
</evidence>
<dbReference type="PANTHER" id="PTHR35993:SF1">
    <property type="entry name" value="OUTER ENVELOPE PORE PROTEIN 21B, CHLOROPLASTIC"/>
    <property type="match status" value="1"/>
</dbReference>
<evidence type="ECO:0000313" key="15">
    <source>
        <dbReference type="Proteomes" id="UP000886520"/>
    </source>
</evidence>
<comment type="similarity">
    <text evidence="3">Belongs to the plastid outer envelope porin OEP21 (TC 1.B.29) family.</text>
</comment>
<keyword evidence="10" id="KW-0406">Ion transport</keyword>
<organism evidence="14 15">
    <name type="scientific">Adiantum capillus-veneris</name>
    <name type="common">Maidenhair fern</name>
    <dbReference type="NCBI Taxonomy" id="13818"/>
    <lineage>
        <taxon>Eukaryota</taxon>
        <taxon>Viridiplantae</taxon>
        <taxon>Streptophyta</taxon>
        <taxon>Embryophyta</taxon>
        <taxon>Tracheophyta</taxon>
        <taxon>Polypodiopsida</taxon>
        <taxon>Polypodiidae</taxon>
        <taxon>Polypodiales</taxon>
        <taxon>Pteridineae</taxon>
        <taxon>Pteridaceae</taxon>
        <taxon>Vittarioideae</taxon>
        <taxon>Adiantum</taxon>
    </lineage>
</organism>
<evidence type="ECO:0000256" key="3">
    <source>
        <dbReference type="ARBA" id="ARBA00009945"/>
    </source>
</evidence>